<keyword evidence="6" id="KW-0326">Glycosidase</keyword>
<dbReference type="EMBL" id="GDJX01004621">
    <property type="protein sequence ID" value="JAT63315.1"/>
    <property type="molecule type" value="Transcribed_RNA"/>
</dbReference>
<dbReference type="GO" id="GO:0005975">
    <property type="term" value="P:carbohydrate metabolic process"/>
    <property type="evidence" value="ECO:0007669"/>
    <property type="project" value="InterPro"/>
</dbReference>
<feature type="signal peptide" evidence="8">
    <location>
        <begin position="1"/>
        <end position="24"/>
    </location>
</feature>
<reference evidence="9" key="1">
    <citation type="submission" date="2015-07" db="EMBL/GenBank/DDBJ databases">
        <title>Transcriptome Assembly of Anthurium amnicola.</title>
        <authorList>
            <person name="Suzuki J."/>
        </authorList>
    </citation>
    <scope>NUCLEOTIDE SEQUENCE</scope>
</reference>
<evidence type="ECO:0000256" key="3">
    <source>
        <dbReference type="ARBA" id="ARBA00012780"/>
    </source>
</evidence>
<dbReference type="EC" id="3.2.1.39" evidence="3"/>
<dbReference type="FunFam" id="3.20.20.80:FF:000005">
    <property type="entry name" value="Glucan endo-1,3-beta-glucosidase 14"/>
    <property type="match status" value="1"/>
</dbReference>
<dbReference type="InterPro" id="IPR000490">
    <property type="entry name" value="Glyco_hydro_17"/>
</dbReference>
<gene>
    <name evidence="9" type="primary">At2g27500_6</name>
    <name evidence="9" type="ORF">g.61310</name>
</gene>
<dbReference type="SUPFAM" id="SSF51445">
    <property type="entry name" value="(Trans)glycosidases"/>
    <property type="match status" value="1"/>
</dbReference>
<dbReference type="AlphaFoldDB" id="A0A1D1Z8U5"/>
<comment type="catalytic activity">
    <reaction evidence="1">
        <text>Hydrolysis of (1-&gt;3)-beta-D-glucosidic linkages in (1-&gt;3)-beta-D-glucans.</text>
        <dbReference type="EC" id="3.2.1.39"/>
    </reaction>
</comment>
<dbReference type="InterPro" id="IPR017853">
    <property type="entry name" value="GH"/>
</dbReference>
<dbReference type="PANTHER" id="PTHR32227">
    <property type="entry name" value="GLUCAN ENDO-1,3-BETA-GLUCOSIDASE BG1-RELATED-RELATED"/>
    <property type="match status" value="1"/>
</dbReference>
<evidence type="ECO:0000256" key="1">
    <source>
        <dbReference type="ARBA" id="ARBA00000382"/>
    </source>
</evidence>
<evidence type="ECO:0000256" key="7">
    <source>
        <dbReference type="RuleBase" id="RU004335"/>
    </source>
</evidence>
<evidence type="ECO:0000256" key="4">
    <source>
        <dbReference type="ARBA" id="ARBA00022729"/>
    </source>
</evidence>
<dbReference type="GO" id="GO:0042973">
    <property type="term" value="F:glucan endo-1,3-beta-D-glucosidase activity"/>
    <property type="evidence" value="ECO:0007669"/>
    <property type="project" value="UniProtKB-EC"/>
</dbReference>
<feature type="chain" id="PRO_5008900815" description="glucan endo-1,3-beta-D-glucosidase" evidence="8">
    <location>
        <begin position="25"/>
        <end position="392"/>
    </location>
</feature>
<sequence>MALLPSRSPSLLLLLLLLLPLVFSGRLHQALGLGFGINYGQIANNLPSPSRVAVLLQTINISRVKLYDADPNVLRAFRDSDVEFIVGIGNEKVSGMTDFTRSLAWVKQNVQPYLPRTRITSITVGNEVFSGNDTALKSDLLPAMQSVYQALRALGLDGQVNVTTAHSFAILANSYPPSAGSFRQDLAQYIQPLLTFHAEIRSPLLINAYPFFAYKADPHGISLPYALFQPNAGVTDPNTNLNYDNMLYAQMDSVYSAAKAMGHTDVEIRISETGWPSMGDPDEVGASPENAAAYNGNLLKRIAMSQGTPMRPSVPIDVFVFALFNEDLKPGPTSERNYGLFYPDGSPVYNVGLQGHLRPYLFSSSSRAMVRLEGCILFWVVVSAHLVRREIL</sequence>
<keyword evidence="5" id="KW-0378">Hydrolase</keyword>
<dbReference type="InterPro" id="IPR044965">
    <property type="entry name" value="Glyco_hydro_17_plant"/>
</dbReference>
<protein>
    <recommendedName>
        <fullName evidence="3">glucan endo-1,3-beta-D-glucosidase</fullName>
        <ecNumber evidence="3">3.2.1.39</ecNumber>
    </recommendedName>
</protein>
<name>A0A1D1Z8U5_9ARAE</name>
<comment type="similarity">
    <text evidence="2 7">Belongs to the glycosyl hydrolase 17 family.</text>
</comment>
<evidence type="ECO:0000256" key="5">
    <source>
        <dbReference type="ARBA" id="ARBA00022801"/>
    </source>
</evidence>
<keyword evidence="4 8" id="KW-0732">Signal</keyword>
<evidence type="ECO:0000256" key="8">
    <source>
        <dbReference type="SAM" id="SignalP"/>
    </source>
</evidence>
<proteinExistence type="inferred from homology"/>
<evidence type="ECO:0000256" key="2">
    <source>
        <dbReference type="ARBA" id="ARBA00008773"/>
    </source>
</evidence>
<evidence type="ECO:0000256" key="6">
    <source>
        <dbReference type="ARBA" id="ARBA00023295"/>
    </source>
</evidence>
<dbReference type="Pfam" id="PF00332">
    <property type="entry name" value="Glyco_hydro_17"/>
    <property type="match status" value="1"/>
</dbReference>
<organism evidence="9">
    <name type="scientific">Anthurium amnicola</name>
    <dbReference type="NCBI Taxonomy" id="1678845"/>
    <lineage>
        <taxon>Eukaryota</taxon>
        <taxon>Viridiplantae</taxon>
        <taxon>Streptophyta</taxon>
        <taxon>Embryophyta</taxon>
        <taxon>Tracheophyta</taxon>
        <taxon>Spermatophyta</taxon>
        <taxon>Magnoliopsida</taxon>
        <taxon>Liliopsida</taxon>
        <taxon>Araceae</taxon>
        <taxon>Pothoideae</taxon>
        <taxon>Potheae</taxon>
        <taxon>Anthurium</taxon>
    </lineage>
</organism>
<evidence type="ECO:0000313" key="9">
    <source>
        <dbReference type="EMBL" id="JAT63315.1"/>
    </source>
</evidence>
<accession>A0A1D1Z8U5</accession>
<dbReference type="Gene3D" id="3.20.20.80">
    <property type="entry name" value="Glycosidases"/>
    <property type="match status" value="1"/>
</dbReference>